<sequence length="182" mass="20582">MLFRPQALGTNIDAALSQEFLFPALNAAEGVPLPLSFKARTGIRADYDPHVDRCRAEIARLTGVDAFRLDGNFDDTFAKLKAAQGVRDDWEERLGSFTLQYFEGLAYHLKGIHVDEDDMVREGFNEAVDKAVAKFRIVDTLKYESYCEVDIEDGVLYLQVSGVPFCPSRLILYRLHRQSSSR</sequence>
<evidence type="ECO:0000313" key="2">
    <source>
        <dbReference type="Proteomes" id="UP001586593"/>
    </source>
</evidence>
<comment type="caution">
    <text evidence="1">The sequence shown here is derived from an EMBL/GenBank/DDBJ whole genome shotgun (WGS) entry which is preliminary data.</text>
</comment>
<organism evidence="1 2">
    <name type="scientific">Phialemonium thermophilum</name>
    <dbReference type="NCBI Taxonomy" id="223376"/>
    <lineage>
        <taxon>Eukaryota</taxon>
        <taxon>Fungi</taxon>
        <taxon>Dikarya</taxon>
        <taxon>Ascomycota</taxon>
        <taxon>Pezizomycotina</taxon>
        <taxon>Sordariomycetes</taxon>
        <taxon>Sordariomycetidae</taxon>
        <taxon>Cephalothecales</taxon>
        <taxon>Cephalothecaceae</taxon>
        <taxon>Phialemonium</taxon>
    </lineage>
</organism>
<protein>
    <submittedName>
        <fullName evidence="1">Uncharacterized protein</fullName>
    </submittedName>
</protein>
<dbReference type="EMBL" id="JAZHXJ010000382">
    <property type="protein sequence ID" value="KAL1862773.1"/>
    <property type="molecule type" value="Genomic_DNA"/>
</dbReference>
<name>A0ABR3WIG6_9PEZI</name>
<reference evidence="1 2" key="1">
    <citation type="journal article" date="2024" name="Commun. Biol.">
        <title>Comparative genomic analysis of thermophilic fungi reveals convergent evolutionary adaptations and gene losses.</title>
        <authorList>
            <person name="Steindorff A.S."/>
            <person name="Aguilar-Pontes M.V."/>
            <person name="Robinson A.J."/>
            <person name="Andreopoulos B."/>
            <person name="LaButti K."/>
            <person name="Kuo A."/>
            <person name="Mondo S."/>
            <person name="Riley R."/>
            <person name="Otillar R."/>
            <person name="Haridas S."/>
            <person name="Lipzen A."/>
            <person name="Grimwood J."/>
            <person name="Schmutz J."/>
            <person name="Clum A."/>
            <person name="Reid I.D."/>
            <person name="Moisan M.C."/>
            <person name="Butler G."/>
            <person name="Nguyen T.T.M."/>
            <person name="Dewar K."/>
            <person name="Conant G."/>
            <person name="Drula E."/>
            <person name="Henrissat B."/>
            <person name="Hansel C."/>
            <person name="Singer S."/>
            <person name="Hutchinson M.I."/>
            <person name="de Vries R.P."/>
            <person name="Natvig D.O."/>
            <person name="Powell A.J."/>
            <person name="Tsang A."/>
            <person name="Grigoriev I.V."/>
        </authorList>
    </citation>
    <scope>NUCLEOTIDE SEQUENCE [LARGE SCALE GENOMIC DNA]</scope>
    <source>
        <strain evidence="1 2">ATCC 24622</strain>
    </source>
</reference>
<accession>A0ABR3WIG6</accession>
<evidence type="ECO:0000313" key="1">
    <source>
        <dbReference type="EMBL" id="KAL1862773.1"/>
    </source>
</evidence>
<proteinExistence type="predicted"/>
<keyword evidence="2" id="KW-1185">Reference proteome</keyword>
<gene>
    <name evidence="1" type="ORF">VTK73DRAFT_6660</name>
</gene>
<dbReference type="Proteomes" id="UP001586593">
    <property type="component" value="Unassembled WGS sequence"/>
</dbReference>